<feature type="region of interest" description="Disordered" evidence="1">
    <location>
        <begin position="170"/>
        <end position="261"/>
    </location>
</feature>
<comment type="caution">
    <text evidence="2">The sequence shown here is derived from an EMBL/GenBank/DDBJ whole genome shotgun (WGS) entry which is preliminary data.</text>
</comment>
<feature type="compositionally biased region" description="Basic and acidic residues" evidence="1">
    <location>
        <begin position="1"/>
        <end position="22"/>
    </location>
</feature>
<dbReference type="EMBL" id="JAERRJ010000007">
    <property type="protein sequence ID" value="MBL1076497.1"/>
    <property type="molecule type" value="Genomic_DNA"/>
</dbReference>
<keyword evidence="3" id="KW-1185">Reference proteome</keyword>
<organism evidence="2 3">
    <name type="scientific">Nocardia acididurans</name>
    <dbReference type="NCBI Taxonomy" id="2802282"/>
    <lineage>
        <taxon>Bacteria</taxon>
        <taxon>Bacillati</taxon>
        <taxon>Actinomycetota</taxon>
        <taxon>Actinomycetes</taxon>
        <taxon>Mycobacteriales</taxon>
        <taxon>Nocardiaceae</taxon>
        <taxon>Nocardia</taxon>
    </lineage>
</organism>
<sequence length="261" mass="25980">MAGPLREAEGVRQGGDDGHGGEDGPAQALPGWANAIEGQGDCGEDKGCGEVGEGGRGEAGPIGGVAGGGGRARAECEAAEEGHHDRAEDDCRELGGQPAGAAPGSGQQGFEAVAGFFFGRAADGLYRVARDYQGQEHYHEGQVGVGLATAAECGSHGLVVGDGLVYGIGEGAEGEGDEHADHAPGRDGSALFAQSESEGLQEDRGRGQGSAPGGEDACAEVAVSGQQGGERGHGDGEGQEQGERPPARIAESLCLLGPSDR</sequence>
<dbReference type="Proteomes" id="UP000602198">
    <property type="component" value="Unassembled WGS sequence"/>
</dbReference>
<evidence type="ECO:0000313" key="3">
    <source>
        <dbReference type="Proteomes" id="UP000602198"/>
    </source>
</evidence>
<proteinExistence type="predicted"/>
<accession>A0ABS1M779</accession>
<feature type="compositionally biased region" description="Basic and acidic residues" evidence="1">
    <location>
        <begin position="43"/>
        <end position="56"/>
    </location>
</feature>
<feature type="compositionally biased region" description="Basic and acidic residues" evidence="1">
    <location>
        <begin position="72"/>
        <end position="93"/>
    </location>
</feature>
<feature type="compositionally biased region" description="Gly residues" evidence="1">
    <location>
        <begin position="57"/>
        <end position="71"/>
    </location>
</feature>
<feature type="compositionally biased region" description="Low complexity" evidence="1">
    <location>
        <begin position="95"/>
        <end position="107"/>
    </location>
</feature>
<protein>
    <recommendedName>
        <fullName evidence="4">PE-PGRS family protein</fullName>
    </recommendedName>
</protein>
<evidence type="ECO:0008006" key="4">
    <source>
        <dbReference type="Google" id="ProtNLM"/>
    </source>
</evidence>
<evidence type="ECO:0000313" key="2">
    <source>
        <dbReference type="EMBL" id="MBL1076497.1"/>
    </source>
</evidence>
<name>A0ABS1M779_9NOCA</name>
<gene>
    <name evidence="2" type="ORF">JK358_19030</name>
</gene>
<reference evidence="2 3" key="1">
    <citation type="submission" date="2021-01" db="EMBL/GenBank/DDBJ databases">
        <title>WGS of actinomycetes isolated from Thailand.</title>
        <authorList>
            <person name="Thawai C."/>
        </authorList>
    </citation>
    <scope>NUCLEOTIDE SEQUENCE [LARGE SCALE GENOMIC DNA]</scope>
    <source>
        <strain evidence="2 3">LPG 2</strain>
    </source>
</reference>
<feature type="compositionally biased region" description="Basic and acidic residues" evidence="1">
    <location>
        <begin position="230"/>
        <end position="246"/>
    </location>
</feature>
<evidence type="ECO:0000256" key="1">
    <source>
        <dbReference type="SAM" id="MobiDB-lite"/>
    </source>
</evidence>
<dbReference type="RefSeq" id="WP_201949081.1">
    <property type="nucleotide sequence ID" value="NZ_JAERRJ010000007.1"/>
</dbReference>
<feature type="region of interest" description="Disordered" evidence="1">
    <location>
        <begin position="1"/>
        <end position="107"/>
    </location>
</feature>